<evidence type="ECO:0000313" key="2">
    <source>
        <dbReference type="Proteomes" id="UP000675881"/>
    </source>
</evidence>
<evidence type="ECO:0000313" key="1">
    <source>
        <dbReference type="EMBL" id="CAF2854998.1"/>
    </source>
</evidence>
<keyword evidence="2" id="KW-1185">Reference proteome</keyword>
<name>A0A7R8CLF8_LEPSM</name>
<gene>
    <name evidence="1" type="ORF">LSAA_4561</name>
</gene>
<proteinExistence type="predicted"/>
<organism evidence="1 2">
    <name type="scientific">Lepeophtheirus salmonis</name>
    <name type="common">Salmon louse</name>
    <name type="synonym">Caligus salmonis</name>
    <dbReference type="NCBI Taxonomy" id="72036"/>
    <lineage>
        <taxon>Eukaryota</taxon>
        <taxon>Metazoa</taxon>
        <taxon>Ecdysozoa</taxon>
        <taxon>Arthropoda</taxon>
        <taxon>Crustacea</taxon>
        <taxon>Multicrustacea</taxon>
        <taxon>Hexanauplia</taxon>
        <taxon>Copepoda</taxon>
        <taxon>Siphonostomatoida</taxon>
        <taxon>Caligidae</taxon>
        <taxon>Lepeophtheirus</taxon>
    </lineage>
</organism>
<sequence>MLLKYIGHTTSFSSAIGPTATAPLTDSFVEGSSPILYQHLDAVFVSVLISWASIPALASLVKNKFTPNTELPSFELVRYSFILRRREFNLNKGTRQSATSFQCFLATDALENWYREGVKLPSSLDPCLRIVGRRPAISKGGGCDTPKMALTCFHQCNRCNFLSISYRRDISNQNLSCFMIREVTNPPFSCPPAAPYTRQVWKETFGSEPG</sequence>
<dbReference type="EMBL" id="HG994593">
    <property type="protein sequence ID" value="CAF2854998.1"/>
    <property type="molecule type" value="Genomic_DNA"/>
</dbReference>
<protein>
    <submittedName>
        <fullName evidence="1">(salmon louse) hypothetical protein</fullName>
    </submittedName>
</protein>
<dbReference type="AlphaFoldDB" id="A0A7R8CLF8"/>
<reference evidence="1" key="1">
    <citation type="submission" date="2021-02" db="EMBL/GenBank/DDBJ databases">
        <authorList>
            <person name="Bekaert M."/>
        </authorList>
    </citation>
    <scope>NUCLEOTIDE SEQUENCE</scope>
    <source>
        <strain evidence="1">IoA-00</strain>
    </source>
</reference>
<accession>A0A7R8CLF8</accession>
<dbReference type="Proteomes" id="UP000675881">
    <property type="component" value="Chromosome 14"/>
</dbReference>